<evidence type="ECO:0000313" key="7">
    <source>
        <dbReference type="Proteomes" id="UP001242732"/>
    </source>
</evidence>
<dbReference type="RefSeq" id="WP_011797463.1">
    <property type="nucleotide sequence ID" value="NZ_CP023687.1"/>
</dbReference>
<keyword evidence="7" id="KW-1185">Reference proteome</keyword>
<dbReference type="CDD" id="cd08422">
    <property type="entry name" value="PBP2_CrgA_like"/>
    <property type="match status" value="1"/>
</dbReference>
<feature type="domain" description="HTH lysR-type" evidence="5">
    <location>
        <begin position="4"/>
        <end position="61"/>
    </location>
</feature>
<accession>A0ABY9AQY9</accession>
<evidence type="ECO:0000256" key="3">
    <source>
        <dbReference type="ARBA" id="ARBA00023125"/>
    </source>
</evidence>
<proteinExistence type="inferred from homology"/>
<name>A0ABY9AQY9_PARCI</name>
<evidence type="ECO:0000313" key="6">
    <source>
        <dbReference type="EMBL" id="WIY49354.1"/>
    </source>
</evidence>
<dbReference type="PROSITE" id="PS50931">
    <property type="entry name" value="HTH_LYSR"/>
    <property type="match status" value="1"/>
</dbReference>
<dbReference type="SUPFAM" id="SSF53850">
    <property type="entry name" value="Periplasmic binding protein-like II"/>
    <property type="match status" value="1"/>
</dbReference>
<evidence type="ECO:0000256" key="1">
    <source>
        <dbReference type="ARBA" id="ARBA00009437"/>
    </source>
</evidence>
<organism evidence="6 7">
    <name type="scientific">Paracidovorax citrulli</name>
    <name type="common">Acidovorax citrulli</name>
    <dbReference type="NCBI Taxonomy" id="80869"/>
    <lineage>
        <taxon>Bacteria</taxon>
        <taxon>Pseudomonadati</taxon>
        <taxon>Pseudomonadota</taxon>
        <taxon>Betaproteobacteria</taxon>
        <taxon>Burkholderiales</taxon>
        <taxon>Comamonadaceae</taxon>
        <taxon>Paracidovorax</taxon>
    </lineage>
</organism>
<dbReference type="Gene3D" id="1.10.10.10">
    <property type="entry name" value="Winged helix-like DNA-binding domain superfamily/Winged helix DNA-binding domain"/>
    <property type="match status" value="1"/>
</dbReference>
<dbReference type="SUPFAM" id="SSF46785">
    <property type="entry name" value="Winged helix' DNA-binding domain"/>
    <property type="match status" value="1"/>
</dbReference>
<dbReference type="InterPro" id="IPR058163">
    <property type="entry name" value="LysR-type_TF_proteobact-type"/>
</dbReference>
<dbReference type="PRINTS" id="PR00039">
    <property type="entry name" value="HTHLYSR"/>
</dbReference>
<sequence length="302" mass="32983">MKFENLSDLRVLVEAARGGSLTAAARALDVTPAAASAMLKRLEAQVGVRLFERSTRALRITAQGGTLLEYAERALELLDEGAGLAQSETGALRGTVRLAAPTDLSRVLLPRLDRFMERHPGVQLALSASDRLHDVRRDAVDLALRYSAELPDSQLVARALHHTRRIACAAPEYLARHGTPRHPSELATHRCIAMAIAGRREVRWTFERAPGHPPETVGITLRADRSVDDGALAHAWALAGGGIVYKSRLDVQAHLDSGQLVELLPGWLGQAYTVYAVLPSQRFVPARVRALVEFLAEEWRPG</sequence>
<gene>
    <name evidence="6" type="ORF">QRO08_01945</name>
</gene>
<dbReference type="InterPro" id="IPR036388">
    <property type="entry name" value="WH-like_DNA-bd_sf"/>
</dbReference>
<evidence type="ECO:0000256" key="4">
    <source>
        <dbReference type="ARBA" id="ARBA00023163"/>
    </source>
</evidence>
<keyword evidence="2" id="KW-0805">Transcription regulation</keyword>
<reference evidence="6 7" key="1">
    <citation type="submission" date="2023-06" db="EMBL/GenBank/DDBJ databases">
        <authorList>
            <person name="Ham H."/>
            <person name="Park D.S."/>
        </authorList>
    </citation>
    <scope>NUCLEOTIDE SEQUENCE [LARGE SCALE GENOMIC DNA]</scope>
    <source>
        <strain evidence="6 7">KACC 17005</strain>
    </source>
</reference>
<evidence type="ECO:0000259" key="5">
    <source>
        <dbReference type="PROSITE" id="PS50931"/>
    </source>
</evidence>
<evidence type="ECO:0000256" key="2">
    <source>
        <dbReference type="ARBA" id="ARBA00023015"/>
    </source>
</evidence>
<keyword evidence="4" id="KW-0804">Transcription</keyword>
<dbReference type="Gene3D" id="3.40.190.290">
    <property type="match status" value="1"/>
</dbReference>
<dbReference type="InterPro" id="IPR005119">
    <property type="entry name" value="LysR_subst-bd"/>
</dbReference>
<dbReference type="EMBL" id="CP127363">
    <property type="protein sequence ID" value="WIY49354.1"/>
    <property type="molecule type" value="Genomic_DNA"/>
</dbReference>
<dbReference type="Pfam" id="PF03466">
    <property type="entry name" value="LysR_substrate"/>
    <property type="match status" value="1"/>
</dbReference>
<keyword evidence="3" id="KW-0238">DNA-binding</keyword>
<dbReference type="Proteomes" id="UP001242732">
    <property type="component" value="Chromosome"/>
</dbReference>
<dbReference type="InterPro" id="IPR000847">
    <property type="entry name" value="LysR_HTH_N"/>
</dbReference>
<comment type="similarity">
    <text evidence="1">Belongs to the LysR transcriptional regulatory family.</text>
</comment>
<dbReference type="PANTHER" id="PTHR30537:SF21">
    <property type="entry name" value="HTH-TYPE TRANSCRIPTIONAL REGULATOR SINR-RELATED"/>
    <property type="match status" value="1"/>
</dbReference>
<protein>
    <submittedName>
        <fullName evidence="6">LysR family transcriptional regulator</fullName>
    </submittedName>
</protein>
<dbReference type="PANTHER" id="PTHR30537">
    <property type="entry name" value="HTH-TYPE TRANSCRIPTIONAL REGULATOR"/>
    <property type="match status" value="1"/>
</dbReference>
<dbReference type="InterPro" id="IPR036390">
    <property type="entry name" value="WH_DNA-bd_sf"/>
</dbReference>
<dbReference type="Pfam" id="PF00126">
    <property type="entry name" value="HTH_1"/>
    <property type="match status" value="1"/>
</dbReference>
<dbReference type="GeneID" id="79789431"/>